<proteinExistence type="predicted"/>
<comment type="caution">
    <text evidence="1">The sequence shown here is derived from an EMBL/GenBank/DDBJ whole genome shotgun (WGS) entry which is preliminary data.</text>
</comment>
<evidence type="ECO:0000313" key="2">
    <source>
        <dbReference type="Proteomes" id="UP000215914"/>
    </source>
</evidence>
<protein>
    <submittedName>
        <fullName evidence="1">Uncharacterized protein</fullName>
    </submittedName>
</protein>
<keyword evidence="2" id="KW-1185">Reference proteome</keyword>
<name>A0A9K3IHY9_HELAN</name>
<dbReference type="GO" id="GO:0048367">
    <property type="term" value="P:shoot system development"/>
    <property type="evidence" value="ECO:0007669"/>
    <property type="project" value="InterPro"/>
</dbReference>
<dbReference type="AlphaFoldDB" id="A0A9K3IHY9"/>
<dbReference type="GO" id="GO:0048364">
    <property type="term" value="P:root development"/>
    <property type="evidence" value="ECO:0007669"/>
    <property type="project" value="InterPro"/>
</dbReference>
<evidence type="ECO:0000313" key="1">
    <source>
        <dbReference type="EMBL" id="KAF5796890.1"/>
    </source>
</evidence>
<dbReference type="Proteomes" id="UP000215914">
    <property type="component" value="Unassembled WGS sequence"/>
</dbReference>
<dbReference type="Gramene" id="mRNA:HanXRQr2_Chr08g0357141">
    <property type="protein sequence ID" value="mRNA:HanXRQr2_Chr08g0357141"/>
    <property type="gene ID" value="HanXRQr2_Chr08g0357141"/>
</dbReference>
<accession>A0A9K3IHY9</accession>
<sequence length="156" mass="17476">MLSEIKGHSRDLVCALGRRTGDHLIIENIMKYNCFRKKLKKHVKGLITSLKQVDNLSAVGGSVVVDSNNHQLAAVIRAVIGVSEMTILVFKSLLMFFSASVSKPNRWSIGGLSGDCFKESAEDNGGWELKRISERKIEENGRIVFFRSGIRRWVVE</sequence>
<reference evidence="1" key="1">
    <citation type="journal article" date="2017" name="Nature">
        <title>The sunflower genome provides insights into oil metabolism, flowering and Asterid evolution.</title>
        <authorList>
            <person name="Badouin H."/>
            <person name="Gouzy J."/>
            <person name="Grassa C.J."/>
            <person name="Murat F."/>
            <person name="Staton S.E."/>
            <person name="Cottret L."/>
            <person name="Lelandais-Briere C."/>
            <person name="Owens G.L."/>
            <person name="Carrere S."/>
            <person name="Mayjonade B."/>
            <person name="Legrand L."/>
            <person name="Gill N."/>
            <person name="Kane N.C."/>
            <person name="Bowers J.E."/>
            <person name="Hubner S."/>
            <person name="Bellec A."/>
            <person name="Berard A."/>
            <person name="Berges H."/>
            <person name="Blanchet N."/>
            <person name="Boniface M.C."/>
            <person name="Brunel D."/>
            <person name="Catrice O."/>
            <person name="Chaidir N."/>
            <person name="Claudel C."/>
            <person name="Donnadieu C."/>
            <person name="Faraut T."/>
            <person name="Fievet G."/>
            <person name="Helmstetter N."/>
            <person name="King M."/>
            <person name="Knapp S.J."/>
            <person name="Lai Z."/>
            <person name="Le Paslier M.C."/>
            <person name="Lippi Y."/>
            <person name="Lorenzon L."/>
            <person name="Mandel J.R."/>
            <person name="Marage G."/>
            <person name="Marchand G."/>
            <person name="Marquand E."/>
            <person name="Bret-Mestries E."/>
            <person name="Morien E."/>
            <person name="Nambeesan S."/>
            <person name="Nguyen T."/>
            <person name="Pegot-Espagnet P."/>
            <person name="Pouilly N."/>
            <person name="Raftis F."/>
            <person name="Sallet E."/>
            <person name="Schiex T."/>
            <person name="Thomas J."/>
            <person name="Vandecasteele C."/>
            <person name="Vares D."/>
            <person name="Vear F."/>
            <person name="Vautrin S."/>
            <person name="Crespi M."/>
            <person name="Mangin B."/>
            <person name="Burke J.M."/>
            <person name="Salse J."/>
            <person name="Munos S."/>
            <person name="Vincourt P."/>
            <person name="Rieseberg L.H."/>
            <person name="Langlade N.B."/>
        </authorList>
    </citation>
    <scope>NUCLEOTIDE SEQUENCE</scope>
    <source>
        <tissue evidence="1">Leaves</tissue>
    </source>
</reference>
<gene>
    <name evidence="1" type="ORF">HanXRQr2_Chr08g0357141</name>
</gene>
<dbReference type="EMBL" id="MNCJ02000323">
    <property type="protein sequence ID" value="KAF5796890.1"/>
    <property type="molecule type" value="Genomic_DNA"/>
</dbReference>
<dbReference type="InterPro" id="IPR004320">
    <property type="entry name" value="BPS1_pln"/>
</dbReference>
<reference evidence="1" key="2">
    <citation type="submission" date="2020-06" db="EMBL/GenBank/DDBJ databases">
        <title>Helianthus annuus Genome sequencing and assembly Release 2.</title>
        <authorList>
            <person name="Gouzy J."/>
            <person name="Langlade N."/>
            <person name="Munos S."/>
        </authorList>
    </citation>
    <scope>NUCLEOTIDE SEQUENCE</scope>
    <source>
        <tissue evidence="1">Leaves</tissue>
    </source>
</reference>
<dbReference type="PANTHER" id="PTHR33070">
    <property type="entry name" value="OS06G0725500 PROTEIN"/>
    <property type="match status" value="1"/>
</dbReference>
<organism evidence="1 2">
    <name type="scientific">Helianthus annuus</name>
    <name type="common">Common sunflower</name>
    <dbReference type="NCBI Taxonomy" id="4232"/>
    <lineage>
        <taxon>Eukaryota</taxon>
        <taxon>Viridiplantae</taxon>
        <taxon>Streptophyta</taxon>
        <taxon>Embryophyta</taxon>
        <taxon>Tracheophyta</taxon>
        <taxon>Spermatophyta</taxon>
        <taxon>Magnoliopsida</taxon>
        <taxon>eudicotyledons</taxon>
        <taxon>Gunneridae</taxon>
        <taxon>Pentapetalae</taxon>
        <taxon>asterids</taxon>
        <taxon>campanulids</taxon>
        <taxon>Asterales</taxon>
        <taxon>Asteraceae</taxon>
        <taxon>Asteroideae</taxon>
        <taxon>Heliantheae alliance</taxon>
        <taxon>Heliantheae</taxon>
        <taxon>Helianthus</taxon>
    </lineage>
</organism>
<dbReference type="Pfam" id="PF03087">
    <property type="entry name" value="BPS1"/>
    <property type="match status" value="1"/>
</dbReference>
<dbReference type="PANTHER" id="PTHR33070:SF109">
    <property type="entry name" value="DOMAIN PROTEIN, PUTATIVE (DUF241)-RELATED"/>
    <property type="match status" value="1"/>
</dbReference>